<reference evidence="1 2" key="1">
    <citation type="submission" date="2017-02" db="EMBL/GenBank/DDBJ databases">
        <title>Bacillus pseudomycoides isolate FSL K6-0042.</title>
        <authorList>
            <person name="Kovac J."/>
        </authorList>
    </citation>
    <scope>NUCLEOTIDE SEQUENCE [LARGE SCALE GENOMIC DNA]</scope>
    <source>
        <strain evidence="1 2">FSL K6-0042</strain>
    </source>
</reference>
<evidence type="ECO:0000313" key="2">
    <source>
        <dbReference type="Proteomes" id="UP000195321"/>
    </source>
</evidence>
<gene>
    <name evidence="1" type="ORF">BW425_15180</name>
</gene>
<name>A0A1Y3MLL1_9BACI</name>
<organism evidence="1 2">
    <name type="scientific">Bacillus pseudomycoides</name>
    <dbReference type="NCBI Taxonomy" id="64104"/>
    <lineage>
        <taxon>Bacteria</taxon>
        <taxon>Bacillati</taxon>
        <taxon>Bacillota</taxon>
        <taxon>Bacilli</taxon>
        <taxon>Bacillales</taxon>
        <taxon>Bacillaceae</taxon>
        <taxon>Bacillus</taxon>
        <taxon>Bacillus cereus group</taxon>
    </lineage>
</organism>
<dbReference type="Proteomes" id="UP000195321">
    <property type="component" value="Unassembled WGS sequence"/>
</dbReference>
<proteinExistence type="predicted"/>
<dbReference type="EMBL" id="MWPX01000016">
    <property type="protein sequence ID" value="OUM48043.1"/>
    <property type="molecule type" value="Genomic_DNA"/>
</dbReference>
<comment type="caution">
    <text evidence="1">The sequence shown here is derived from an EMBL/GenBank/DDBJ whole genome shotgun (WGS) entry which is preliminary data.</text>
</comment>
<dbReference type="AlphaFoldDB" id="A0A1Y3MLL1"/>
<protein>
    <submittedName>
        <fullName evidence="1">Uncharacterized protein</fullName>
    </submittedName>
</protein>
<sequence>MGERIRPSVEAVRSFFRPMPSENKRREGKAGVEISAIEWGDRKIVTEVLSAQIQIYRPFLKIYRRSDKEQHKNRLEKAFSNLFFLNININIKLEQELILQKSPV</sequence>
<accession>A0A1Y3MLL1</accession>
<evidence type="ECO:0000313" key="1">
    <source>
        <dbReference type="EMBL" id="OUM48043.1"/>
    </source>
</evidence>